<keyword evidence="2" id="KW-0963">Cytoplasm</keyword>
<dbReference type="InterPro" id="IPR033467">
    <property type="entry name" value="Tesmin/TSO1-like_CXC"/>
</dbReference>
<protein>
    <submittedName>
        <fullName evidence="8">Chromosome-associated kinesin KIF4B</fullName>
    </submittedName>
</protein>
<dbReference type="GO" id="GO:0007018">
    <property type="term" value="P:microtubule-based movement"/>
    <property type="evidence" value="ECO:0007669"/>
    <property type="project" value="InterPro"/>
</dbReference>
<evidence type="ECO:0000256" key="1">
    <source>
        <dbReference type="ARBA" id="ARBA00004496"/>
    </source>
</evidence>
<dbReference type="OrthoDB" id="3176171at2759"/>
<gene>
    <name evidence="8" type="ORF">X975_22995</name>
</gene>
<evidence type="ECO:0000313" key="9">
    <source>
        <dbReference type="Proteomes" id="UP000054359"/>
    </source>
</evidence>
<feature type="coiled-coil region" evidence="6">
    <location>
        <begin position="202"/>
        <end position="254"/>
    </location>
</feature>
<dbReference type="GO" id="GO:0051231">
    <property type="term" value="P:spindle elongation"/>
    <property type="evidence" value="ECO:0007669"/>
    <property type="project" value="TreeGrafter"/>
</dbReference>
<dbReference type="SMART" id="SM01114">
    <property type="entry name" value="CXC"/>
    <property type="match status" value="1"/>
</dbReference>
<feature type="non-terminal residue" evidence="8">
    <location>
        <position position="449"/>
    </location>
</feature>
<reference evidence="8 9" key="1">
    <citation type="submission" date="2013-11" db="EMBL/GenBank/DDBJ databases">
        <title>Genome sequencing of Stegodyphus mimosarum.</title>
        <authorList>
            <person name="Bechsgaard J."/>
        </authorList>
    </citation>
    <scope>NUCLEOTIDE SEQUENCE [LARGE SCALE GENOMIC DNA]</scope>
</reference>
<evidence type="ECO:0000256" key="6">
    <source>
        <dbReference type="SAM" id="Coils"/>
    </source>
</evidence>
<feature type="coiled-coil region" evidence="6">
    <location>
        <begin position="5"/>
        <end position="64"/>
    </location>
</feature>
<evidence type="ECO:0000256" key="2">
    <source>
        <dbReference type="ARBA" id="ARBA00022490"/>
    </source>
</evidence>
<dbReference type="GO" id="GO:0007052">
    <property type="term" value="P:mitotic spindle organization"/>
    <property type="evidence" value="ECO:0007669"/>
    <property type="project" value="TreeGrafter"/>
</dbReference>
<feature type="domain" description="Tesmin/TSO1-like CXC" evidence="7">
    <location>
        <begin position="410"/>
        <end position="444"/>
    </location>
</feature>
<evidence type="ECO:0000259" key="7">
    <source>
        <dbReference type="SMART" id="SM01114"/>
    </source>
</evidence>
<dbReference type="OMA" id="NAHEYGE"/>
<dbReference type="GO" id="GO:0005875">
    <property type="term" value="C:microtubule associated complex"/>
    <property type="evidence" value="ECO:0007669"/>
    <property type="project" value="TreeGrafter"/>
</dbReference>
<dbReference type="EMBL" id="KK118773">
    <property type="protein sequence ID" value="KFM73813.1"/>
    <property type="molecule type" value="Genomic_DNA"/>
</dbReference>
<keyword evidence="3" id="KW-0547">Nucleotide-binding</keyword>
<feature type="coiled-coil region" evidence="6">
    <location>
        <begin position="101"/>
        <end position="165"/>
    </location>
</feature>
<keyword evidence="4" id="KW-0067">ATP-binding</keyword>
<dbReference type="PANTHER" id="PTHR47969">
    <property type="entry name" value="CHROMOSOME-ASSOCIATED KINESIN KIF4A-RELATED"/>
    <property type="match status" value="1"/>
</dbReference>
<dbReference type="Proteomes" id="UP000054359">
    <property type="component" value="Unassembled WGS sequence"/>
</dbReference>
<dbReference type="STRING" id="407821.A0A087U8X4"/>
<accession>A0A087U8X4</accession>
<dbReference type="PANTHER" id="PTHR47969:SF15">
    <property type="entry name" value="CHROMOSOME-ASSOCIATED KINESIN KIF4A-RELATED"/>
    <property type="match status" value="1"/>
</dbReference>
<dbReference type="AlphaFoldDB" id="A0A087U8X4"/>
<comment type="subcellular location">
    <subcellularLocation>
        <location evidence="1">Cytoplasm</location>
    </subcellularLocation>
</comment>
<evidence type="ECO:0000256" key="3">
    <source>
        <dbReference type="ARBA" id="ARBA00022741"/>
    </source>
</evidence>
<organism evidence="8 9">
    <name type="scientific">Stegodyphus mimosarum</name>
    <name type="common">African social velvet spider</name>
    <dbReference type="NCBI Taxonomy" id="407821"/>
    <lineage>
        <taxon>Eukaryota</taxon>
        <taxon>Metazoa</taxon>
        <taxon>Ecdysozoa</taxon>
        <taxon>Arthropoda</taxon>
        <taxon>Chelicerata</taxon>
        <taxon>Arachnida</taxon>
        <taxon>Araneae</taxon>
        <taxon>Araneomorphae</taxon>
        <taxon>Entelegynae</taxon>
        <taxon>Eresoidea</taxon>
        <taxon>Eresidae</taxon>
        <taxon>Stegodyphus</taxon>
    </lineage>
</organism>
<keyword evidence="9" id="KW-1185">Reference proteome</keyword>
<dbReference type="GO" id="GO:0005524">
    <property type="term" value="F:ATP binding"/>
    <property type="evidence" value="ECO:0007669"/>
    <property type="project" value="UniProtKB-KW"/>
</dbReference>
<dbReference type="InterPro" id="IPR027640">
    <property type="entry name" value="Kinesin-like_fam"/>
</dbReference>
<sequence length="449" mass="52135">MKQDNIRFRRLQKEKEKEVAQLKQRERKKDFEIVKLKNRFEKHMTVLNQKLAKYKQEKRRSLEKSSMKTAKDKKILQKNVNDWLDREMEVVVCSKLTEFHYQSVEDKLKSTQEEINNLRNSCSPSLSEEKQNMLIKEAERLKSVLEVHKRKLTELKGNKSDFKDEKSEDRWNEINSMAEAKIALGTLFKKCVSAEVSIEMQKDLLEQEKDQESFNIHSYEEKIKVLNDEIAELKENMQCMRSNYEDQITKLNLESQCKALDYLKEMNSLIGSSSESEKDTSLKGQIEFQAQEISRLSQVAKQFDTLNKENENLKEQLFKAKKGKKVNWLFAPTSGSTSAVSSVTSSSATYVGGSMVEEYLSDDAEELSSDKNDPDWRLTPLNKQKRALKHKNSDDEDRFSTSTYIIPAKRMAKPCQCPGDCRTMRCACRKRNDPCSSNCLCEKDICINI</sequence>
<dbReference type="GO" id="GO:0003777">
    <property type="term" value="F:microtubule motor activity"/>
    <property type="evidence" value="ECO:0007669"/>
    <property type="project" value="InterPro"/>
</dbReference>
<evidence type="ECO:0000256" key="5">
    <source>
        <dbReference type="ARBA" id="ARBA00023054"/>
    </source>
</evidence>
<feature type="coiled-coil region" evidence="6">
    <location>
        <begin position="296"/>
        <end position="323"/>
    </location>
</feature>
<dbReference type="GO" id="GO:0005737">
    <property type="term" value="C:cytoplasm"/>
    <property type="evidence" value="ECO:0007669"/>
    <property type="project" value="UniProtKB-SubCell"/>
</dbReference>
<evidence type="ECO:0000313" key="8">
    <source>
        <dbReference type="EMBL" id="KFM73813.1"/>
    </source>
</evidence>
<name>A0A087U8X4_STEMI</name>
<proteinExistence type="predicted"/>
<evidence type="ECO:0000256" key="4">
    <source>
        <dbReference type="ARBA" id="ARBA00022840"/>
    </source>
</evidence>
<keyword evidence="5 6" id="KW-0175">Coiled coil</keyword>